<reference evidence="2 3" key="1">
    <citation type="journal article" date="2019" name="Int. J. Syst. Evol. Microbiol.">
        <title>The Global Catalogue of Microorganisms (GCM) 10K type strain sequencing project: providing services to taxonomists for standard genome sequencing and annotation.</title>
        <authorList>
            <consortium name="The Broad Institute Genomics Platform"/>
            <consortium name="The Broad Institute Genome Sequencing Center for Infectious Disease"/>
            <person name="Wu L."/>
            <person name="Ma J."/>
        </authorList>
    </citation>
    <scope>NUCLEOTIDE SEQUENCE [LARGE SCALE GENOMIC DNA]</scope>
    <source>
        <strain evidence="2 3">JCM 16114</strain>
    </source>
</reference>
<evidence type="ECO:0000313" key="2">
    <source>
        <dbReference type="EMBL" id="GAA2208087.1"/>
    </source>
</evidence>
<evidence type="ECO:0000313" key="3">
    <source>
        <dbReference type="Proteomes" id="UP001499843"/>
    </source>
</evidence>
<comment type="caution">
    <text evidence="2">The sequence shown here is derived from an EMBL/GenBank/DDBJ whole genome shotgun (WGS) entry which is preliminary data.</text>
</comment>
<accession>A0ABN3CFC2</accession>
<gene>
    <name evidence="2" type="ORF">GCM10009850_035450</name>
</gene>
<name>A0ABN3CFC2_9ACTN</name>
<protein>
    <submittedName>
        <fullName evidence="2">Uncharacterized protein</fullName>
    </submittedName>
</protein>
<organism evidence="2 3">
    <name type="scientific">Nonomuraea monospora</name>
    <dbReference type="NCBI Taxonomy" id="568818"/>
    <lineage>
        <taxon>Bacteria</taxon>
        <taxon>Bacillati</taxon>
        <taxon>Actinomycetota</taxon>
        <taxon>Actinomycetes</taxon>
        <taxon>Streptosporangiales</taxon>
        <taxon>Streptosporangiaceae</taxon>
        <taxon>Nonomuraea</taxon>
    </lineage>
</organism>
<keyword evidence="3" id="KW-1185">Reference proteome</keyword>
<sequence>MLPQGFDVYQAGRVVGKPSGERVHHAVQHRHVFFGLHDAAAVPAGGGEGPQLEPPSINSEGNRKAGRKDMAAGGDRRETGSHGQARFPAENRAPSVTERIPRQSSDLLNC</sequence>
<feature type="compositionally biased region" description="Basic and acidic residues" evidence="1">
    <location>
        <begin position="61"/>
        <end position="80"/>
    </location>
</feature>
<dbReference type="Proteomes" id="UP001499843">
    <property type="component" value="Unassembled WGS sequence"/>
</dbReference>
<dbReference type="EMBL" id="BAAAQX010000008">
    <property type="protein sequence ID" value="GAA2208087.1"/>
    <property type="molecule type" value="Genomic_DNA"/>
</dbReference>
<evidence type="ECO:0000256" key="1">
    <source>
        <dbReference type="SAM" id="MobiDB-lite"/>
    </source>
</evidence>
<proteinExistence type="predicted"/>
<feature type="region of interest" description="Disordered" evidence="1">
    <location>
        <begin position="40"/>
        <end position="110"/>
    </location>
</feature>